<dbReference type="Proteomes" id="UP000037397">
    <property type="component" value="Unassembled WGS sequence"/>
</dbReference>
<accession>A0A0L6CPQ4</accession>
<evidence type="ECO:0000313" key="2">
    <source>
        <dbReference type="Proteomes" id="UP000037397"/>
    </source>
</evidence>
<gene>
    <name evidence="1" type="ORF">VV01_00260</name>
</gene>
<sequence length="142" mass="16344">MLRTQESGTELAPDGRLLRFGSVEEFVTDFVLPVWGHDRSNREIRWCLQWWEHPGAQVRLEVLWAAFEHMRLEPAPAMDVWFRDHLVPAMDWLTREAGPFHGCSQTLHKDPQAWSAEPAPGDYFETFPSENEQLRSAAAEGA</sequence>
<proteinExistence type="predicted"/>
<evidence type="ECO:0000313" key="1">
    <source>
        <dbReference type="EMBL" id="KNX39727.1"/>
    </source>
</evidence>
<protein>
    <recommendedName>
        <fullName evidence="3">DUF4913 domain-containing protein</fullName>
    </recommendedName>
</protein>
<name>A0A0L6CPQ4_9MICO</name>
<keyword evidence="2" id="KW-1185">Reference proteome</keyword>
<dbReference type="AlphaFoldDB" id="A0A0L6CPQ4"/>
<evidence type="ECO:0008006" key="3">
    <source>
        <dbReference type="Google" id="ProtNLM"/>
    </source>
</evidence>
<dbReference type="STRING" id="1631356.VV01_00260"/>
<comment type="caution">
    <text evidence="1">The sequence shown here is derived from an EMBL/GenBank/DDBJ whole genome shotgun (WGS) entry which is preliminary data.</text>
</comment>
<reference evidence="2" key="1">
    <citation type="submission" date="2015-03" db="EMBL/GenBank/DDBJ databases">
        <title>Luteipulveratus halotolerans sp. nov., a novel actinobacterium (Dermacoccaceae) from Sarawak, Malaysia.</title>
        <authorList>
            <person name="Juboi H."/>
            <person name="Basik A."/>
            <person name="Shamsul S.S."/>
            <person name="Arnold P."/>
            <person name="Schmitt E.K."/>
            <person name="Sanglier J.-J."/>
            <person name="Yeo T."/>
        </authorList>
    </citation>
    <scope>NUCLEOTIDE SEQUENCE [LARGE SCALE GENOMIC DNA]</scope>
    <source>
        <strain evidence="2">C296001</strain>
    </source>
</reference>
<dbReference type="InterPro" id="IPR032584">
    <property type="entry name" value="DUF4913"/>
</dbReference>
<dbReference type="Pfam" id="PF16259">
    <property type="entry name" value="DUF4913"/>
    <property type="match status" value="1"/>
</dbReference>
<dbReference type="EMBL" id="LAIR01000001">
    <property type="protein sequence ID" value="KNX39727.1"/>
    <property type="molecule type" value="Genomic_DNA"/>
</dbReference>
<organism evidence="1 2">
    <name type="scientific">Luteipulveratus halotolerans</name>
    <dbReference type="NCBI Taxonomy" id="1631356"/>
    <lineage>
        <taxon>Bacteria</taxon>
        <taxon>Bacillati</taxon>
        <taxon>Actinomycetota</taxon>
        <taxon>Actinomycetes</taxon>
        <taxon>Micrococcales</taxon>
        <taxon>Dermacoccaceae</taxon>
        <taxon>Luteipulveratus</taxon>
    </lineage>
</organism>